<keyword evidence="4" id="KW-1133">Transmembrane helix</keyword>
<dbReference type="InterPro" id="IPR005330">
    <property type="entry name" value="MHYT_dom"/>
</dbReference>
<dbReference type="PANTHER" id="PTHR43065:SF50">
    <property type="entry name" value="HISTIDINE KINASE"/>
    <property type="match status" value="1"/>
</dbReference>
<organism evidence="7 8">
    <name type="scientific">Litorilituus sediminis</name>
    <dbReference type="NCBI Taxonomy" id="718192"/>
    <lineage>
        <taxon>Bacteria</taxon>
        <taxon>Pseudomonadati</taxon>
        <taxon>Pseudomonadota</taxon>
        <taxon>Gammaproteobacteria</taxon>
        <taxon>Alteromonadales</taxon>
        <taxon>Colwelliaceae</taxon>
        <taxon>Litorilituus</taxon>
    </lineage>
</organism>
<keyword evidence="3" id="KW-0597">Phosphoprotein</keyword>
<accession>A0A4P6P6N9</accession>
<dbReference type="KEGG" id="lsd:EMK97_04500"/>
<dbReference type="SUPFAM" id="SSF55874">
    <property type="entry name" value="ATPase domain of HSP90 chaperone/DNA topoisomerase II/histidine kinase"/>
    <property type="match status" value="1"/>
</dbReference>
<feature type="transmembrane region" description="Helical" evidence="4">
    <location>
        <begin position="91"/>
        <end position="109"/>
    </location>
</feature>
<dbReference type="GO" id="GO:0000155">
    <property type="term" value="F:phosphorelay sensor kinase activity"/>
    <property type="evidence" value="ECO:0007669"/>
    <property type="project" value="InterPro"/>
</dbReference>
<dbReference type="Pfam" id="PF03707">
    <property type="entry name" value="MHYT"/>
    <property type="match status" value="2"/>
</dbReference>
<dbReference type="Gene3D" id="3.30.565.10">
    <property type="entry name" value="Histidine kinase-like ATPase, C-terminal domain"/>
    <property type="match status" value="1"/>
</dbReference>
<feature type="transmembrane region" description="Helical" evidence="4">
    <location>
        <begin position="234"/>
        <end position="257"/>
    </location>
</feature>
<feature type="transmembrane region" description="Helical" evidence="4">
    <location>
        <begin position="121"/>
        <end position="142"/>
    </location>
</feature>
<dbReference type="InterPro" id="IPR005467">
    <property type="entry name" value="His_kinase_dom"/>
</dbReference>
<dbReference type="GO" id="GO:0016020">
    <property type="term" value="C:membrane"/>
    <property type="evidence" value="ECO:0007669"/>
    <property type="project" value="UniProtKB-UniRule"/>
</dbReference>
<dbReference type="EC" id="2.7.13.3" evidence="2"/>
<dbReference type="InterPro" id="IPR036890">
    <property type="entry name" value="HATPase_C_sf"/>
</dbReference>
<sequence length="681" mass="75608">MFEFWRFKVIDETQYQLLGSEFNFPLVFLSIVVAILASYSTLVVLDRVWSSDNKNIIRFWLLFGSFVLGIGVWAMHFTGMLAYIMPVEMSFDPLTTTISVLPIFIGAYFTLRQITLYKFDFLNIQLSALSLALGIGTMHFIGMEAMLSNALMVYNLPLFLASILVAYVLASITLYLVALETKTNKHKWLVRILCSSVMGATISSMHYMAMVSVSFYVSEKIGTTPMDAMGHGSFVIPVAIAGIISVLVITTVLCALIDKRLQAAELSAKESAIREKDIVEHLPDGLLLIDPEGQIVSANTAAQNMFNLTGQAIKQLKIEQLVPAVTYSKLVDDVVLFDHELLGQTVVIDGIKKNGETFPIEAHFSKMTLVIDFQVMFSCVMRDITERLLLEKQLYQAQKLESIGQLAAGIAHEINTPTQYVIDNTSFLESSFTGIAPVIRQCQALIACNDGELKTSELEQLQALIEQADVDFLLEEIPMALSQSLEGLHRISTIVKAMKSFSHPSKGEMQLTSLAEAIDTTITVARNEWRYIAELTTHFDENIPKVNCVRDELNQVFLNIIVNAAHAIEEKAKTRDSYKGEIKISTYQNDTFVIIEICDNGAGMTEEVQARIFDPFYTTKGVGKGTGQGLSLAYSVIVERHQGKIDVNSILGEGSTFIISLPIRCESTQVLEDVETLEGLI</sequence>
<dbReference type="SMART" id="SM00091">
    <property type="entry name" value="PAS"/>
    <property type="match status" value="1"/>
</dbReference>
<dbReference type="InterPro" id="IPR035965">
    <property type="entry name" value="PAS-like_dom_sf"/>
</dbReference>
<dbReference type="EMBL" id="CP034759">
    <property type="protein sequence ID" value="QBG35045.1"/>
    <property type="molecule type" value="Genomic_DNA"/>
</dbReference>
<evidence type="ECO:0000256" key="4">
    <source>
        <dbReference type="PROSITE-ProRule" id="PRU00244"/>
    </source>
</evidence>
<evidence type="ECO:0000313" key="7">
    <source>
        <dbReference type="EMBL" id="QBG35045.1"/>
    </source>
</evidence>
<dbReference type="CDD" id="cd00082">
    <property type="entry name" value="HisKA"/>
    <property type="match status" value="1"/>
</dbReference>
<dbReference type="SUPFAM" id="SSF55785">
    <property type="entry name" value="PYP-like sensor domain (PAS domain)"/>
    <property type="match status" value="1"/>
</dbReference>
<name>A0A4P6P6N9_9GAMM</name>
<comment type="catalytic activity">
    <reaction evidence="1">
        <text>ATP + protein L-histidine = ADP + protein N-phospho-L-histidine.</text>
        <dbReference type="EC" id="2.7.13.3"/>
    </reaction>
</comment>
<feature type="transmembrane region" description="Helical" evidence="4">
    <location>
        <begin position="154"/>
        <end position="176"/>
    </location>
</feature>
<evidence type="ECO:0000259" key="5">
    <source>
        <dbReference type="PROSITE" id="PS50109"/>
    </source>
</evidence>
<keyword evidence="4" id="KW-0472">Membrane</keyword>
<dbReference type="PROSITE" id="PS50109">
    <property type="entry name" value="HIS_KIN"/>
    <property type="match status" value="1"/>
</dbReference>
<dbReference type="OrthoDB" id="9772100at2"/>
<evidence type="ECO:0000256" key="2">
    <source>
        <dbReference type="ARBA" id="ARBA00012438"/>
    </source>
</evidence>
<dbReference type="Gene3D" id="1.10.287.130">
    <property type="match status" value="1"/>
</dbReference>
<feature type="transmembrane region" description="Helical" evidence="4">
    <location>
        <begin position="188"/>
        <end position="209"/>
    </location>
</feature>
<dbReference type="AlphaFoldDB" id="A0A4P6P6N9"/>
<dbReference type="Gene3D" id="3.30.450.20">
    <property type="entry name" value="PAS domain"/>
    <property type="match status" value="1"/>
</dbReference>
<dbReference type="Pfam" id="PF02518">
    <property type="entry name" value="HATPase_c"/>
    <property type="match status" value="1"/>
</dbReference>
<reference evidence="7 8" key="1">
    <citation type="submission" date="2018-12" db="EMBL/GenBank/DDBJ databases">
        <title>Complete genome of Litorilituus sediminis.</title>
        <authorList>
            <person name="Liu A."/>
            <person name="Rong J."/>
        </authorList>
    </citation>
    <scope>NUCLEOTIDE SEQUENCE [LARGE SCALE GENOMIC DNA]</scope>
    <source>
        <strain evidence="7 8">JCM 17549</strain>
    </source>
</reference>
<feature type="transmembrane region" description="Helical" evidence="4">
    <location>
        <begin position="57"/>
        <end position="85"/>
    </location>
</feature>
<dbReference type="PRINTS" id="PR00344">
    <property type="entry name" value="BCTRLSENSOR"/>
</dbReference>
<feature type="domain" description="MHYT" evidence="6">
    <location>
        <begin position="22"/>
        <end position="216"/>
    </location>
</feature>
<dbReference type="Proteomes" id="UP000290244">
    <property type="component" value="Chromosome"/>
</dbReference>
<proteinExistence type="predicted"/>
<dbReference type="InterPro" id="IPR004358">
    <property type="entry name" value="Sig_transdc_His_kin-like_C"/>
</dbReference>
<dbReference type="InterPro" id="IPR003594">
    <property type="entry name" value="HATPase_dom"/>
</dbReference>
<dbReference type="InterPro" id="IPR000014">
    <property type="entry name" value="PAS"/>
</dbReference>
<feature type="transmembrane region" description="Helical" evidence="4">
    <location>
        <begin position="24"/>
        <end position="45"/>
    </location>
</feature>
<evidence type="ECO:0000256" key="3">
    <source>
        <dbReference type="ARBA" id="ARBA00022553"/>
    </source>
</evidence>
<dbReference type="CDD" id="cd00130">
    <property type="entry name" value="PAS"/>
    <property type="match status" value="1"/>
</dbReference>
<dbReference type="NCBIfam" id="TIGR00229">
    <property type="entry name" value="sensory_box"/>
    <property type="match status" value="1"/>
</dbReference>
<dbReference type="Pfam" id="PF13426">
    <property type="entry name" value="PAS_9"/>
    <property type="match status" value="1"/>
</dbReference>
<dbReference type="PANTHER" id="PTHR43065">
    <property type="entry name" value="SENSOR HISTIDINE KINASE"/>
    <property type="match status" value="1"/>
</dbReference>
<evidence type="ECO:0000256" key="1">
    <source>
        <dbReference type="ARBA" id="ARBA00000085"/>
    </source>
</evidence>
<dbReference type="SMART" id="SM00387">
    <property type="entry name" value="HATPase_c"/>
    <property type="match status" value="1"/>
</dbReference>
<keyword evidence="4" id="KW-0812">Transmembrane</keyword>
<feature type="domain" description="Histidine kinase" evidence="5">
    <location>
        <begin position="409"/>
        <end position="665"/>
    </location>
</feature>
<evidence type="ECO:0000259" key="6">
    <source>
        <dbReference type="PROSITE" id="PS50924"/>
    </source>
</evidence>
<dbReference type="InterPro" id="IPR003661">
    <property type="entry name" value="HisK_dim/P_dom"/>
</dbReference>
<dbReference type="PROSITE" id="PS50924">
    <property type="entry name" value="MHYT"/>
    <property type="match status" value="1"/>
</dbReference>
<keyword evidence="8" id="KW-1185">Reference proteome</keyword>
<dbReference type="RefSeq" id="WP_130599839.1">
    <property type="nucleotide sequence ID" value="NZ_CP034759.1"/>
</dbReference>
<gene>
    <name evidence="7" type="ORF">EMK97_04500</name>
</gene>
<protein>
    <recommendedName>
        <fullName evidence="2">histidine kinase</fullName>
        <ecNumber evidence="2">2.7.13.3</ecNumber>
    </recommendedName>
</protein>
<evidence type="ECO:0000313" key="8">
    <source>
        <dbReference type="Proteomes" id="UP000290244"/>
    </source>
</evidence>